<keyword evidence="3" id="KW-1185">Reference proteome</keyword>
<proteinExistence type="predicted"/>
<name>H8Z2P6_9GAMM</name>
<evidence type="ECO:0000313" key="2">
    <source>
        <dbReference type="EMBL" id="EIC22739.1"/>
    </source>
</evidence>
<reference evidence="2 3" key="2">
    <citation type="submission" date="2011-11" db="EMBL/GenBank/DDBJ databases">
        <authorList>
            <consortium name="US DOE Joint Genome Institute"/>
            <person name="Lucas S."/>
            <person name="Han J."/>
            <person name="Lapidus A."/>
            <person name="Cheng J.-F."/>
            <person name="Goodwin L."/>
            <person name="Pitluck S."/>
            <person name="Peters L."/>
            <person name="Ovchinnikova G."/>
            <person name="Zhang X."/>
            <person name="Detter J.C."/>
            <person name="Han C."/>
            <person name="Tapia R."/>
            <person name="Land M."/>
            <person name="Hauser L."/>
            <person name="Kyrpides N."/>
            <person name="Ivanova N."/>
            <person name="Pagani I."/>
            <person name="Vogl K."/>
            <person name="Liu Z."/>
            <person name="Overmann J."/>
            <person name="Frigaard N.-U."/>
            <person name="Bryant D."/>
            <person name="Woyke T."/>
        </authorList>
    </citation>
    <scope>NUCLEOTIDE SEQUENCE [LARGE SCALE GENOMIC DNA]</scope>
    <source>
        <strain evidence="2 3">970</strain>
    </source>
</reference>
<dbReference type="HOGENOM" id="CLU_1642950_0_0_6"/>
<reference evidence="3" key="1">
    <citation type="submission" date="2011-06" db="EMBL/GenBank/DDBJ databases">
        <authorList>
            <consortium name="US DOE Joint Genome Institute (JGI-PGF)"/>
            <person name="Lucas S."/>
            <person name="Han J."/>
            <person name="Lapidus A."/>
            <person name="Cheng J.-F."/>
            <person name="Goodwin L."/>
            <person name="Pitluck S."/>
            <person name="Peters L."/>
            <person name="Land M.L."/>
            <person name="Hauser L."/>
            <person name="Vogl K."/>
            <person name="Liu Z."/>
            <person name="Overmann J."/>
            <person name="Frigaard N.-U."/>
            <person name="Bryant D.A."/>
            <person name="Woyke T.J."/>
        </authorList>
    </citation>
    <scope>NUCLEOTIDE SEQUENCE [LARGE SCALE GENOMIC DNA]</scope>
    <source>
        <strain evidence="3">970</strain>
    </source>
</reference>
<keyword evidence="1" id="KW-0732">Signal</keyword>
<feature type="signal peptide" evidence="1">
    <location>
        <begin position="1"/>
        <end position="26"/>
    </location>
</feature>
<dbReference type="STRING" id="631362.Thi970DRAFT_03021"/>
<protein>
    <recommendedName>
        <fullName evidence="4">DUF4426 domain-containing protein</fullName>
    </recommendedName>
</protein>
<evidence type="ECO:0000256" key="1">
    <source>
        <dbReference type="SAM" id="SignalP"/>
    </source>
</evidence>
<organism evidence="2 3">
    <name type="scientific">Thiorhodovibrio frisius</name>
    <dbReference type="NCBI Taxonomy" id="631362"/>
    <lineage>
        <taxon>Bacteria</taxon>
        <taxon>Pseudomonadati</taxon>
        <taxon>Pseudomonadota</taxon>
        <taxon>Gammaproteobacteria</taxon>
        <taxon>Chromatiales</taxon>
        <taxon>Chromatiaceae</taxon>
        <taxon>Thiorhodovibrio</taxon>
    </lineage>
</organism>
<evidence type="ECO:0000313" key="3">
    <source>
        <dbReference type="Proteomes" id="UP000002964"/>
    </source>
</evidence>
<dbReference type="EMBL" id="JH603169">
    <property type="protein sequence ID" value="EIC22739.1"/>
    <property type="molecule type" value="Genomic_DNA"/>
</dbReference>
<gene>
    <name evidence="2" type="ORF">Thi970DRAFT_03021</name>
</gene>
<dbReference type="AlphaFoldDB" id="H8Z2P6"/>
<feature type="chain" id="PRO_5003617256" description="DUF4426 domain-containing protein" evidence="1">
    <location>
        <begin position="27"/>
        <end position="161"/>
    </location>
</feature>
<dbReference type="Proteomes" id="UP000002964">
    <property type="component" value="Unassembled WGS sequence"/>
</dbReference>
<accession>H8Z2P6</accession>
<dbReference type="OrthoDB" id="9865402at2"/>
<dbReference type="RefSeq" id="WP_009149746.1">
    <property type="nucleotide sequence ID" value="NZ_CP121471.1"/>
</dbReference>
<sequence length="161" mass="17791">MICFSKSFSRMLAVLVLLGLFNAVNAADQEVVLQDFDVSHSGFSFHLGKITKSRGELTAETDFMLDLPHGIGTNNTKLSKKFTGQAGVVDMGEMSLAEIKEAPKTGYQPALSPSDIKVGHSYCFLTADGQHYGKIEVLGFDEDNETLTFIWQYQPEKTNQF</sequence>
<evidence type="ECO:0008006" key="4">
    <source>
        <dbReference type="Google" id="ProtNLM"/>
    </source>
</evidence>